<evidence type="ECO:0000313" key="5">
    <source>
        <dbReference type="EMBL" id="MBS5147293.1"/>
    </source>
</evidence>
<dbReference type="Pfam" id="PF12971">
    <property type="entry name" value="NAGLU_N"/>
    <property type="match status" value="1"/>
</dbReference>
<feature type="domain" description="F5/8 type C" evidence="4">
    <location>
        <begin position="1207"/>
        <end position="1277"/>
    </location>
</feature>
<dbReference type="Gene3D" id="2.60.120.260">
    <property type="entry name" value="Galactose-binding domain-like"/>
    <property type="match status" value="4"/>
</dbReference>
<accession>A0A943BQ46</accession>
<dbReference type="InterPro" id="IPR007781">
    <property type="entry name" value="NAGLU"/>
</dbReference>
<dbReference type="Gene3D" id="1.20.120.670">
    <property type="entry name" value="N-acetyl-b-d-glucoasminidase"/>
    <property type="match status" value="1"/>
</dbReference>
<dbReference type="InterPro" id="IPR024240">
    <property type="entry name" value="NAGLU_N"/>
</dbReference>
<sequence length="1936" mass="211904">MANYHQPDRCLARRTIVGVGAALAAVLFTPLSAWGDGALISNTTASAAHAEGHEAKLAVDGNPSTYWESPGTKSMQDYRRFIDIDLHGLYSVSRIDLTLREGHYYHYSLYVSADGENFEKVAFKSNDEKAGKDASKHEFGPVQARYVRVAINFSSQSQAVNVAEAAVYGELVSKDAAPATPIEVKDFEDTEWGKEWNRVATDSDYAAQKTVSEVRNLVGRVLGKQYQDWFVFELREARDGKDVFEISDAGNGCIRVRGNNGISLASGLNYYLRHFCNVDYNPLFGSNLKMPATAPAVGKKLLKYTDYEYRYALNFCTYSYTMAFWDWGEYEPFLDWCAMNGVNLMLDIVGQEEVLRQTLNKYNYSDAEVKEYLTGPAYYAWFYMQNMFSAGGPLPNAWFEQRTELARKIHDRMQAYGIKPVIQGFGGQVPTDFEEKNPKSVAASSGWWSDYARPYMIKTYLTEEDKKNGKEDYFDKVGTTFYETQRRLFGDVSDYYAVDPFHEGGTLPEGFSIVEIYRTVQKKMIDFDEDAVWVMQQWQGGIDEQKLSGLYKKDQALVLDLQSDLRSQASPMENKGVPWVWNMLHNFGGRMGMDGVPEVLAGAIPEAYNNSKYMKGIGITPEAIDNSPIVYELLFDMTWEQDPVDHRAWTREYVKRRYGGTDTKIEQAWDILLETAYKYNPGTYYQGASESIINARPDDKKIGSASTWGHSDIRYDKKEFERAAKLFAESYDTYKDCEAFRYDFVDVMRQVLQNTFQEYQPLAAQAYKNKDLVLFTKLSDRMLKIVDLQDKLLATSDFFLLGTWIDDARTMIEGADDWTADLFELNARALVSTWGQEKNASLVDYSNRQWAGLTGEYYHDRWEIYANNRKTAIEKGAQAADPSWFTYGWEWANRKSDETAPFATKASSDDPKAVASEILAEYTVEAMGEFVGDLELDERTNLAAGKDVMDVTNGQSQKVEGLTDGNADTGWKEPGKREAALEVDLGGLCDISGVGLTLQQTAANFPLSYAIEVLDEKGQWQKVGESTGTSVSSKNDHDCKIRGTKVRYNVKSTDNQNLVGIYEVSVWGASATKDEYTNLSLGAKATASSTEDGKDVNGAIDGDPKSLWVNAGSGASWYKVDLNASRAAGKTVDVVRLVFEESGRQFKFRVIAGLPDGKEEVLLDMANPDKPLEKVYTMQVAKEIQWVKVEFTDATGSAWPAIAELELLQKKGGVESENIARRVKITSSDAKPGEGTAQLVDGKTTGDGDCWVSNNGQKPAWINFDLGKVEDVERMRIKFENDQPDRSMQFKVTAVDATGTTVDVYERGADKLGEQQGLEIDVPVDREVKSLKVDIIDAKVPSNGGPAWPLVAEVEVYARPRNIAPDAKIAAGEGSALTAEQLAKLNDAEKTGEVVLTSDADKAITLDLPKPVDVNALMFGSNMGTTPLTFTVEYVPEGSEGGRFETLIDRKVNTDVDAQLFVRSRKAVLTSRVRVTFTNKDAVKLNELSLYTVDPSAPLRDKLASVRTALGNCTIGEFAGNYTQQSADALGAVIDEAQKALDAGVNSREVAEWNAKLSEALATFFRTGRVTVDRMALNVAIDDARATSAALRSHNQGAAADTLDAAIAEAEKVADAYKMTQAQIDAAAKKLEGSLTGALGQLDAATRLQVTIDAVDTLLKNAVAGEFEGQHPQSAIDALAAARDVAVKAKDAASGDVAKLSEAEKALSAAKETFLGSVVRIDAAAFDAVLAQAEACQKRDYDRDAWVKFAKVFDAAKQVDLAKISQKDLDKQVVALKGALAELEKARLDRSALESAIGRAQLLREGDYTPESWKPFAKALDAAVVAFESDAMTQVELDAAAGALDDAREALVAVDHGAGGGQGGQPGNGGQTGGGQGGQPGNGGQTGGGQGGSGQGGQSGNPEALPGTGDPASLVGVFGLMAGASVLSGFSWRKRK</sequence>
<keyword evidence="2" id="KW-0175">Coiled coil</keyword>
<keyword evidence="1" id="KW-0378">Hydrolase</keyword>
<dbReference type="PANTHER" id="PTHR12872:SF1">
    <property type="entry name" value="ALPHA-N-ACETYLGLUCOSAMINIDASE"/>
    <property type="match status" value="1"/>
</dbReference>
<protein>
    <submittedName>
        <fullName evidence="5">Alpha-N-acetylglucosaminidase C-terminal domain-containing protein</fullName>
    </submittedName>
</protein>
<dbReference type="Pfam" id="PF05089">
    <property type="entry name" value="NAGLU"/>
    <property type="match status" value="1"/>
</dbReference>
<gene>
    <name evidence="5" type="ORF">KHY67_06285</name>
</gene>
<evidence type="ECO:0000256" key="2">
    <source>
        <dbReference type="SAM" id="Coils"/>
    </source>
</evidence>
<dbReference type="PROSITE" id="PS50022">
    <property type="entry name" value="FA58C_3"/>
    <property type="match status" value="3"/>
</dbReference>
<dbReference type="EMBL" id="JAGZJA010000008">
    <property type="protein sequence ID" value="MBS5147293.1"/>
    <property type="molecule type" value="Genomic_DNA"/>
</dbReference>
<feature type="coiled-coil region" evidence="2">
    <location>
        <begin position="1766"/>
        <end position="1796"/>
    </location>
</feature>
<feature type="domain" description="F5/8 type C" evidence="4">
    <location>
        <begin position="922"/>
        <end position="1069"/>
    </location>
</feature>
<dbReference type="Gene3D" id="3.20.20.80">
    <property type="entry name" value="Glycosidases"/>
    <property type="match status" value="1"/>
</dbReference>
<evidence type="ECO:0000256" key="3">
    <source>
        <dbReference type="SAM" id="MobiDB-lite"/>
    </source>
</evidence>
<dbReference type="SUPFAM" id="SSF49785">
    <property type="entry name" value="Galactose-binding domain-like"/>
    <property type="match status" value="4"/>
</dbReference>
<dbReference type="Pfam" id="PF12972">
    <property type="entry name" value="NAGLU_C"/>
    <property type="match status" value="1"/>
</dbReference>
<feature type="region of interest" description="Disordered" evidence="3">
    <location>
        <begin position="1856"/>
        <end position="1912"/>
    </location>
</feature>
<dbReference type="Proteomes" id="UP000738879">
    <property type="component" value="Unassembled WGS sequence"/>
</dbReference>
<dbReference type="PANTHER" id="PTHR12872">
    <property type="entry name" value="ALPHA-N-ACETYLGLUCOSAMINIDASE"/>
    <property type="match status" value="1"/>
</dbReference>
<dbReference type="Pfam" id="PF00754">
    <property type="entry name" value="F5_F8_type_C"/>
    <property type="match status" value="1"/>
</dbReference>
<dbReference type="GO" id="GO:0005975">
    <property type="term" value="P:carbohydrate metabolic process"/>
    <property type="evidence" value="ECO:0007669"/>
    <property type="project" value="UniProtKB-ARBA"/>
</dbReference>
<dbReference type="InterPro" id="IPR024732">
    <property type="entry name" value="NAGLU_C"/>
</dbReference>
<dbReference type="InterPro" id="IPR024733">
    <property type="entry name" value="NAGLU_tim-barrel"/>
</dbReference>
<evidence type="ECO:0000259" key="4">
    <source>
        <dbReference type="PROSITE" id="PS50022"/>
    </source>
</evidence>
<dbReference type="GO" id="GO:0016787">
    <property type="term" value="F:hydrolase activity"/>
    <property type="evidence" value="ECO:0007669"/>
    <property type="project" value="UniProtKB-KW"/>
</dbReference>
<proteinExistence type="predicted"/>
<reference evidence="5" key="1">
    <citation type="submission" date="2021-02" db="EMBL/GenBank/DDBJ databases">
        <title>Infant gut strain persistence is associated with maternal origin, phylogeny, and functional potential including surface adhesion and iron acquisition.</title>
        <authorList>
            <person name="Lou Y.C."/>
        </authorList>
    </citation>
    <scope>NUCLEOTIDE SEQUENCE</scope>
    <source>
        <strain evidence="5">L3_128_245G1_dasL3_128_245G1_concoct_49</strain>
    </source>
</reference>
<organism evidence="5 6">
    <name type="scientific">Collinsella intestinalis</name>
    <dbReference type="NCBI Taxonomy" id="147207"/>
    <lineage>
        <taxon>Bacteria</taxon>
        <taxon>Bacillati</taxon>
        <taxon>Actinomycetota</taxon>
        <taxon>Coriobacteriia</taxon>
        <taxon>Coriobacteriales</taxon>
        <taxon>Coriobacteriaceae</taxon>
        <taxon>Collinsella</taxon>
    </lineage>
</organism>
<evidence type="ECO:0000256" key="1">
    <source>
        <dbReference type="ARBA" id="ARBA00022801"/>
    </source>
</evidence>
<feature type="compositionally biased region" description="Gly residues" evidence="3">
    <location>
        <begin position="1857"/>
        <end position="1899"/>
    </location>
</feature>
<feature type="domain" description="F5/8 type C" evidence="4">
    <location>
        <begin position="21"/>
        <end position="170"/>
    </location>
</feature>
<dbReference type="InterPro" id="IPR000421">
    <property type="entry name" value="FA58C"/>
</dbReference>
<dbReference type="Gene3D" id="1.20.1270.90">
    <property type="entry name" value="AF1782-like"/>
    <property type="match status" value="1"/>
</dbReference>
<name>A0A943BQ46_9ACTN</name>
<dbReference type="InterPro" id="IPR008979">
    <property type="entry name" value="Galactose-bd-like_sf"/>
</dbReference>
<dbReference type="Gene3D" id="3.30.379.10">
    <property type="entry name" value="Chitobiase/beta-hexosaminidase domain 2-like"/>
    <property type="match status" value="1"/>
</dbReference>
<comment type="caution">
    <text evidence="5">The sequence shown here is derived from an EMBL/GenBank/DDBJ whole genome shotgun (WGS) entry which is preliminary data.</text>
</comment>
<dbReference type="Pfam" id="PF22633">
    <property type="entry name" value="F5_F8_type_C_2"/>
    <property type="match status" value="2"/>
</dbReference>
<dbReference type="InterPro" id="IPR029018">
    <property type="entry name" value="Hex-like_dom2"/>
</dbReference>
<evidence type="ECO:0000313" key="6">
    <source>
        <dbReference type="Proteomes" id="UP000738879"/>
    </source>
</evidence>